<evidence type="ECO:0000313" key="3">
    <source>
        <dbReference type="Proteomes" id="UP000659344"/>
    </source>
</evidence>
<dbReference type="Pfam" id="PF01636">
    <property type="entry name" value="APH"/>
    <property type="match status" value="1"/>
</dbReference>
<protein>
    <submittedName>
        <fullName evidence="2">Aminoglycoside phosphotransferase</fullName>
    </submittedName>
</protein>
<proteinExistence type="predicted"/>
<dbReference type="EMBL" id="BMFT01000001">
    <property type="protein sequence ID" value="GGH26889.1"/>
    <property type="molecule type" value="Genomic_DNA"/>
</dbReference>
<dbReference type="InterPro" id="IPR011009">
    <property type="entry name" value="Kinase-like_dom_sf"/>
</dbReference>
<accession>A0ABQ1YJV8</accession>
<keyword evidence="3" id="KW-1185">Reference proteome</keyword>
<gene>
    <name evidence="2" type="ORF">GCM10008013_27990</name>
</gene>
<comment type="caution">
    <text evidence="2">The sequence shown here is derived from an EMBL/GenBank/DDBJ whole genome shotgun (WGS) entry which is preliminary data.</text>
</comment>
<reference evidence="3" key="1">
    <citation type="journal article" date="2019" name="Int. J. Syst. Evol. Microbiol.">
        <title>The Global Catalogue of Microorganisms (GCM) 10K type strain sequencing project: providing services to taxonomists for standard genome sequencing and annotation.</title>
        <authorList>
            <consortium name="The Broad Institute Genomics Platform"/>
            <consortium name="The Broad Institute Genome Sequencing Center for Infectious Disease"/>
            <person name="Wu L."/>
            <person name="Ma J."/>
        </authorList>
    </citation>
    <scope>NUCLEOTIDE SEQUENCE [LARGE SCALE GENOMIC DNA]</scope>
    <source>
        <strain evidence="3">CGMCC 1.12769</strain>
    </source>
</reference>
<dbReference type="Proteomes" id="UP000659344">
    <property type="component" value="Unassembled WGS sequence"/>
</dbReference>
<evidence type="ECO:0000313" key="2">
    <source>
        <dbReference type="EMBL" id="GGH26889.1"/>
    </source>
</evidence>
<evidence type="ECO:0000259" key="1">
    <source>
        <dbReference type="Pfam" id="PF01636"/>
    </source>
</evidence>
<dbReference type="RefSeq" id="WP_188539718.1">
    <property type="nucleotide sequence ID" value="NZ_BMFT01000001.1"/>
</dbReference>
<dbReference type="PANTHER" id="PTHR41283">
    <property type="entry name" value="AMINOGLYCOSIDE PHOSPHOTRANSFERASE"/>
    <property type="match status" value="1"/>
</dbReference>
<dbReference type="PANTHER" id="PTHR41283:SF1">
    <property type="entry name" value="AMINOGLYCOSIDE PHOSPHOTRANSFERASE DOMAIN-CONTAINING PROTEIN"/>
    <property type="match status" value="1"/>
</dbReference>
<dbReference type="Gene3D" id="3.90.1200.10">
    <property type="match status" value="1"/>
</dbReference>
<dbReference type="InterPro" id="IPR002575">
    <property type="entry name" value="Aminoglycoside_PTrfase"/>
</dbReference>
<sequence length="309" mass="36648">MDNTNNLLLLKEHIPFLHGQVQINQINKGYSSDSKFILVKDNQKFLLRTFDYKNYHNKQTEYEALIKMEEFNVSCSRPLEMGSLQDFGIGFMILSFIEGNDAAEDLPTYSMADQYNIGFTAGKELLKIHQYVAPTHITAWYDRKLSKHNYFIDEYFKGEVRIKDDIKILSFIDDNLHYMKHRPNIFQHHDFHVGNLIVQDRELSGIIDFNRLDWGDPVHDFLKTGFFSSEVSIPFSVGQIRGYHNNQDPNDLFWRLYSLYLAMNLISSVSWVIRVKPEETNTMLEKIYRVLEDHHYFEFNTPRWYMENL</sequence>
<feature type="domain" description="Aminoglycoside phosphotransferase" evidence="1">
    <location>
        <begin position="23"/>
        <end position="247"/>
    </location>
</feature>
<organism evidence="2 3">
    <name type="scientific">Paenibacillus segetis</name>
    <dbReference type="NCBI Taxonomy" id="1325360"/>
    <lineage>
        <taxon>Bacteria</taxon>
        <taxon>Bacillati</taxon>
        <taxon>Bacillota</taxon>
        <taxon>Bacilli</taxon>
        <taxon>Bacillales</taxon>
        <taxon>Paenibacillaceae</taxon>
        <taxon>Paenibacillus</taxon>
    </lineage>
</organism>
<dbReference type="SUPFAM" id="SSF56112">
    <property type="entry name" value="Protein kinase-like (PK-like)"/>
    <property type="match status" value="1"/>
</dbReference>
<name>A0ABQ1YJV8_9BACL</name>